<evidence type="ECO:0000313" key="1">
    <source>
        <dbReference type="EMBL" id="KJL33751.1"/>
    </source>
</evidence>
<evidence type="ECO:0000313" key="2">
    <source>
        <dbReference type="Proteomes" id="UP000033740"/>
    </source>
</evidence>
<comment type="caution">
    <text evidence="1">The sequence shown here is derived from an EMBL/GenBank/DDBJ whole genome shotgun (WGS) entry which is preliminary data.</text>
</comment>
<protein>
    <recommendedName>
        <fullName evidence="3">Asp23/Gls24 family envelope stress response protein</fullName>
    </recommendedName>
</protein>
<name>A0A0F0LQF6_9MICO</name>
<dbReference type="PATRIC" id="fig|582680.6.peg.1593"/>
<dbReference type="RefSeq" id="WP_045271635.1">
    <property type="nucleotide sequence ID" value="NZ_JYIX01000032.1"/>
</dbReference>
<evidence type="ECO:0008006" key="3">
    <source>
        <dbReference type="Google" id="ProtNLM"/>
    </source>
</evidence>
<proteinExistence type="predicted"/>
<reference evidence="1 2" key="1">
    <citation type="submission" date="2015-02" db="EMBL/GenBank/DDBJ databases">
        <title>Draft genome sequences of ten Microbacterium spp. with emphasis on heavy metal contaminated environments.</title>
        <authorList>
            <person name="Corretto E."/>
        </authorList>
    </citation>
    <scope>NUCLEOTIDE SEQUENCE [LARGE SCALE GENOMIC DNA]</scope>
    <source>
        <strain evidence="1 2">ARN176</strain>
    </source>
</reference>
<accession>A0A0F0LQF6</accession>
<gene>
    <name evidence="1" type="ORF">RS86_01548</name>
</gene>
<dbReference type="STRING" id="582680.RS86_01548"/>
<organism evidence="1 2">
    <name type="scientific">Microbacterium azadirachtae</name>
    <dbReference type="NCBI Taxonomy" id="582680"/>
    <lineage>
        <taxon>Bacteria</taxon>
        <taxon>Bacillati</taxon>
        <taxon>Actinomycetota</taxon>
        <taxon>Actinomycetes</taxon>
        <taxon>Micrococcales</taxon>
        <taxon>Microbacteriaceae</taxon>
        <taxon>Microbacterium</taxon>
    </lineage>
</organism>
<dbReference type="EMBL" id="JYIX01000032">
    <property type="protein sequence ID" value="KJL33751.1"/>
    <property type="molecule type" value="Genomic_DNA"/>
</dbReference>
<sequence>MSEEEAAELAARIEKDLLAEPGVSVVYPASGAGLLREAAANLLGSGDTGPRVAIRAGDPLRVDVALGLDQARPAGETARAVQRMIRQAAAGPVQIRITVAHLEVPPESSGG</sequence>
<keyword evidence="2" id="KW-1185">Reference proteome</keyword>
<dbReference type="AlphaFoldDB" id="A0A0F0LQF6"/>
<dbReference type="Proteomes" id="UP000033740">
    <property type="component" value="Unassembled WGS sequence"/>
</dbReference>